<feature type="domain" description="AAA+ ATPase" evidence="1">
    <location>
        <begin position="134"/>
        <end position="303"/>
    </location>
</feature>
<dbReference type="SUPFAM" id="SSF52540">
    <property type="entry name" value="P-loop containing nucleoside triphosphate hydrolases"/>
    <property type="match status" value="1"/>
</dbReference>
<evidence type="ECO:0000259" key="1">
    <source>
        <dbReference type="SMART" id="SM00382"/>
    </source>
</evidence>
<proteinExistence type="predicted"/>
<dbReference type="InterPro" id="IPR049945">
    <property type="entry name" value="AAA_22"/>
</dbReference>
<dbReference type="SMART" id="SM00382">
    <property type="entry name" value="AAA"/>
    <property type="match status" value="1"/>
</dbReference>
<dbReference type="STRING" id="1236973.JCM9157_4038"/>
<evidence type="ECO:0000313" key="3">
    <source>
        <dbReference type="Proteomes" id="UP000018896"/>
    </source>
</evidence>
<dbReference type="GO" id="GO:0016887">
    <property type="term" value="F:ATP hydrolysis activity"/>
    <property type="evidence" value="ECO:0007669"/>
    <property type="project" value="InterPro"/>
</dbReference>
<evidence type="ECO:0000313" key="2">
    <source>
        <dbReference type="EMBL" id="GAE36818.1"/>
    </source>
</evidence>
<protein>
    <submittedName>
        <fullName evidence="2">Transposon Tn7 transposition protein tnsC</fullName>
    </submittedName>
</protein>
<dbReference type="eggNOG" id="COG2842">
    <property type="taxonomic scope" value="Bacteria"/>
</dbReference>
<gene>
    <name evidence="2" type="ORF">JCM9157_4038</name>
</gene>
<dbReference type="Pfam" id="PF13401">
    <property type="entry name" value="AAA_22"/>
    <property type="match status" value="1"/>
</dbReference>
<accession>W4QYR8</accession>
<sequence>MNKNTEQPVVSNPAVYSEQVIPHYQGNPLIEALPPILKKQEIYTKLANYPKVPDLEKQLDSVYRFQFVRTIKDYFQPFQQHIELEQRFSASLRYGYSKRNPLDSTSKINLYENHESLTNHAAYELNLREQGNEGNSGFVVVGSSGIGKSTTVDRILTLYPQVISHEKYTRVQITYLKLQCSYDGGLKGLCYNFFEQIDLLLGTNHLLMVQRKSFNVDMMQTFMEQLANLYCIGILIIDEIQHLSVAKSGGANKMLNFFVSLMNKISLPVILIGTPKSISILSGEFRNTRRLTGDGPIFWDAMENDKIWRLYMEGLWEYQWTKTYTPLSDAFINLLHEESQGILDVVRMLFQFTQEKIITNGGKEIITPQIIKQVKREKFRLMEKMLKALEEDTTAKLGFEDIRPVRSRINPLNQKPLTKQELIEELQEQEKYRLEKEVIHETKLEKVISKLRGMGIGQRKAKQYAQLAINELGDKVGEEKLALKAVSYEFSNDVDQTDKDLILNKSEGLLDISVSSSDSEVIANGIKEKGFIDDSYIKRPL</sequence>
<dbReference type="InterPro" id="IPR003593">
    <property type="entry name" value="AAA+_ATPase"/>
</dbReference>
<dbReference type="InterPro" id="IPR027417">
    <property type="entry name" value="P-loop_NTPase"/>
</dbReference>
<dbReference type="OrthoDB" id="5593847at2"/>
<comment type="caution">
    <text evidence="2">The sequence shown here is derived from an EMBL/GenBank/DDBJ whole genome shotgun (WGS) entry which is preliminary data.</text>
</comment>
<dbReference type="InterPro" id="IPR052026">
    <property type="entry name" value="ExeA_AAA_ATPase_DNA-bind"/>
</dbReference>
<dbReference type="Gene3D" id="3.40.50.300">
    <property type="entry name" value="P-loop containing nucleotide triphosphate hydrolases"/>
    <property type="match status" value="1"/>
</dbReference>
<dbReference type="PANTHER" id="PTHR35894">
    <property type="entry name" value="GENERAL SECRETION PATHWAY PROTEIN A-RELATED"/>
    <property type="match status" value="1"/>
</dbReference>
<reference evidence="2 3" key="1">
    <citation type="journal article" date="2014" name="Genome Announc.">
        <title>Draft Genome Sequences of Three Alkaliphilic Bacillus Strains, Bacillus wakoensis JCM 9140T, Bacillus akibai JCM 9157T, and Bacillus hemicellulosilyticus JCM 9152T.</title>
        <authorList>
            <person name="Yuki M."/>
            <person name="Oshima K."/>
            <person name="Suda W."/>
            <person name="Oshida Y."/>
            <person name="Kitamura K."/>
            <person name="Iida T."/>
            <person name="Hattori M."/>
            <person name="Ohkuma M."/>
        </authorList>
    </citation>
    <scope>NUCLEOTIDE SEQUENCE [LARGE SCALE GENOMIC DNA]</scope>
    <source>
        <strain evidence="2 3">JCM 9157</strain>
    </source>
</reference>
<organism evidence="2 3">
    <name type="scientific">Halalkalibacter akibai (strain ATCC 43226 / DSM 21942 / CIP 109018 / JCM 9157 / 1139)</name>
    <name type="common">Bacillus akibai</name>
    <dbReference type="NCBI Taxonomy" id="1236973"/>
    <lineage>
        <taxon>Bacteria</taxon>
        <taxon>Bacillati</taxon>
        <taxon>Bacillota</taxon>
        <taxon>Bacilli</taxon>
        <taxon>Bacillales</taxon>
        <taxon>Bacillaceae</taxon>
        <taxon>Halalkalibacter</taxon>
    </lineage>
</organism>
<name>W4QYR8_HALA3</name>
<dbReference type="AlphaFoldDB" id="W4QYR8"/>
<dbReference type="RefSeq" id="WP_052013250.1">
    <property type="nucleotide sequence ID" value="NZ_BAUV01000044.1"/>
</dbReference>
<keyword evidence="3" id="KW-1185">Reference proteome</keyword>
<dbReference type="EMBL" id="BAUV01000044">
    <property type="protein sequence ID" value="GAE36818.1"/>
    <property type="molecule type" value="Genomic_DNA"/>
</dbReference>
<dbReference type="PANTHER" id="PTHR35894:SF1">
    <property type="entry name" value="PHOSPHORIBULOKINASE _ URIDINE KINASE FAMILY"/>
    <property type="match status" value="1"/>
</dbReference>
<dbReference type="Proteomes" id="UP000018896">
    <property type="component" value="Unassembled WGS sequence"/>
</dbReference>